<comment type="caution">
    <text evidence="2">The sequence shown here is derived from an EMBL/GenBank/DDBJ whole genome shotgun (WGS) entry which is preliminary data.</text>
</comment>
<keyword evidence="1" id="KW-0175">Coiled coil</keyword>
<gene>
    <name evidence="2" type="ORF">NPX13_g7846</name>
</gene>
<dbReference type="AlphaFoldDB" id="A0A9W8TKR8"/>
<evidence type="ECO:0000256" key="1">
    <source>
        <dbReference type="SAM" id="Coils"/>
    </source>
</evidence>
<dbReference type="EMBL" id="JANPWZ010001617">
    <property type="protein sequence ID" value="KAJ3564434.1"/>
    <property type="molecule type" value="Genomic_DNA"/>
</dbReference>
<feature type="coiled-coil region" evidence="1">
    <location>
        <begin position="33"/>
        <end position="83"/>
    </location>
</feature>
<evidence type="ECO:0000313" key="3">
    <source>
        <dbReference type="Proteomes" id="UP001148614"/>
    </source>
</evidence>
<keyword evidence="3" id="KW-1185">Reference proteome</keyword>
<protein>
    <submittedName>
        <fullName evidence="2">Uncharacterized protein</fullName>
    </submittedName>
</protein>
<evidence type="ECO:0000313" key="2">
    <source>
        <dbReference type="EMBL" id="KAJ3564434.1"/>
    </source>
</evidence>
<proteinExistence type="predicted"/>
<dbReference type="Proteomes" id="UP001148614">
    <property type="component" value="Unassembled WGS sequence"/>
</dbReference>
<reference evidence="2" key="1">
    <citation type="submission" date="2022-07" db="EMBL/GenBank/DDBJ databases">
        <title>Genome Sequence of Xylaria arbuscula.</title>
        <authorList>
            <person name="Buettner E."/>
        </authorList>
    </citation>
    <scope>NUCLEOTIDE SEQUENCE</scope>
    <source>
        <strain evidence="2">VT107</strain>
    </source>
</reference>
<organism evidence="2 3">
    <name type="scientific">Xylaria arbuscula</name>
    <dbReference type="NCBI Taxonomy" id="114810"/>
    <lineage>
        <taxon>Eukaryota</taxon>
        <taxon>Fungi</taxon>
        <taxon>Dikarya</taxon>
        <taxon>Ascomycota</taxon>
        <taxon>Pezizomycotina</taxon>
        <taxon>Sordariomycetes</taxon>
        <taxon>Xylariomycetidae</taxon>
        <taxon>Xylariales</taxon>
        <taxon>Xylariaceae</taxon>
        <taxon>Xylaria</taxon>
    </lineage>
</organism>
<sequence length="220" mass="26240">MDDLTYVYLFYSVAQKWWFSLLHTRGLTPTATRSELRARMELTQRDLDGLMSEFQAEVDRREARAAERRERMAKESLDRERQEKLAEASLGECPMFKNMVKEMQILYGRIDRLDVDNPYEFPRRLEDYTKAALDIQKRFKDMVKPTKEDVFTGEIRLTNAKPAAFQNKLYWIRDEITMRLAEFLQVWQSEDYEERPSRRQAIKRGKKLVKLVASIDPELK</sequence>
<accession>A0A9W8TKR8</accession>
<name>A0A9W8TKR8_9PEZI</name>